<keyword evidence="1" id="KW-0472">Membrane</keyword>
<name>A0A478FTH5_9MOLU</name>
<dbReference type="AlphaFoldDB" id="A0A478FTH5"/>
<feature type="transmembrane region" description="Helical" evidence="1">
    <location>
        <begin position="353"/>
        <end position="377"/>
    </location>
</feature>
<accession>A0A478FTH5</accession>
<comment type="caution">
    <text evidence="2">The sequence shown here is derived from an EMBL/GenBank/DDBJ whole genome shotgun (WGS) entry which is preliminary data.</text>
</comment>
<evidence type="ECO:0000256" key="1">
    <source>
        <dbReference type="SAM" id="Phobius"/>
    </source>
</evidence>
<evidence type="ECO:0000313" key="3">
    <source>
        <dbReference type="Proteomes" id="UP000324831"/>
    </source>
</evidence>
<dbReference type="Proteomes" id="UP000324831">
    <property type="component" value="Unassembled WGS sequence"/>
</dbReference>
<reference evidence="2 3" key="1">
    <citation type="submission" date="2019-01" db="EMBL/GenBank/DDBJ databases">
        <title>Draft genome sequences of Candidatus Mycoplasma haemohominis SWG34-3 identified from a patient with pyrexia, anemia and liver dysfunction.</title>
        <authorList>
            <person name="Sekizuka T."/>
            <person name="Hattori N."/>
            <person name="Katano H."/>
            <person name="Takuma T."/>
            <person name="Ito T."/>
            <person name="Arai N."/>
            <person name="Yanai R."/>
            <person name="Ishii S."/>
            <person name="Miura Y."/>
            <person name="Tokunaga T."/>
            <person name="Watanabe H."/>
            <person name="Nomura N."/>
            <person name="Eguchi J."/>
            <person name="Arai T."/>
            <person name="Hasegawa H."/>
            <person name="Nakamaki T."/>
            <person name="Wakita T."/>
            <person name="Niki Y."/>
            <person name="Kuroda M."/>
        </authorList>
    </citation>
    <scope>NUCLEOTIDE SEQUENCE [LARGE SCALE GENOMIC DNA]</scope>
    <source>
        <strain evidence="2">SWG34-3</strain>
    </source>
</reference>
<feature type="transmembrane region" description="Helical" evidence="1">
    <location>
        <begin position="389"/>
        <end position="407"/>
    </location>
</feature>
<dbReference type="EMBL" id="BIMN01000001">
    <property type="protein sequence ID" value="GCE63395.1"/>
    <property type="molecule type" value="Genomic_DNA"/>
</dbReference>
<evidence type="ECO:0000313" key="2">
    <source>
        <dbReference type="EMBL" id="GCE63395.1"/>
    </source>
</evidence>
<protein>
    <submittedName>
        <fullName evidence="2">Uncharacterized protein</fullName>
    </submittedName>
</protein>
<keyword evidence="1" id="KW-1133">Transmembrane helix</keyword>
<keyword evidence="1" id="KW-0812">Transmembrane</keyword>
<gene>
    <name evidence="2" type="ORF">MHSWG343_03910</name>
</gene>
<proteinExistence type="predicted"/>
<sequence length="471" mass="53571">MKLNLEVLIERLKVEVPDIESILDREKIAEAERTGVLDEGWLLKHIRDGKKAKASSDVTEKLGCLSTSLVDGSLTSLVGCFRDFDSFISGSVSTFLLDEEKISKIIFDYLLESRSKDFAGIKESVEASKKFWESEIDELSRAKEKDIDSCYLQLISAVRDFSDDSYQRLGSTVKNQMDKFKEESRRAAKTQKELWGDCIHDVLKGKVEKWEQEGRSLNLEEKEFELTNEEKEVVKEKIKSALKDDVANQRRIRKETMDVLSGEVLGVSGSDKVVEFLEGVSVISREDKDLLGSLAKDDYLTSEEIKRSVLGQDADLYKFSRLKSEMHVLENDYQRKLDEIYESNMWKFCNGGWWSPFSHVISFGFCSGYSAVIALVSLYNNNQELFRKIATWATIVAVFAGSALLFWKARLPFVGALAAQGIVESFNCALREISYGNCDPLELVYDVLTIFAEGIVKNFFEKLMEFKRAVQ</sequence>
<organism evidence="2 3">
    <name type="scientific">Candidatus Mycoplasma haematohominis</name>
    <dbReference type="NCBI Taxonomy" id="1494318"/>
    <lineage>
        <taxon>Bacteria</taxon>
        <taxon>Bacillati</taxon>
        <taxon>Mycoplasmatota</taxon>
        <taxon>Mollicutes</taxon>
        <taxon>Mycoplasmataceae</taxon>
        <taxon>Mycoplasma</taxon>
    </lineage>
</organism>